<evidence type="ECO:0000313" key="5">
    <source>
        <dbReference type="Proteomes" id="UP000239480"/>
    </source>
</evidence>
<evidence type="ECO:0008006" key="6">
    <source>
        <dbReference type="Google" id="ProtNLM"/>
    </source>
</evidence>
<feature type="transmembrane region" description="Helical" evidence="3">
    <location>
        <begin position="172"/>
        <end position="190"/>
    </location>
</feature>
<dbReference type="OrthoDB" id="7659420at2"/>
<evidence type="ECO:0000256" key="3">
    <source>
        <dbReference type="SAM" id="Phobius"/>
    </source>
</evidence>
<keyword evidence="5" id="KW-1185">Reference proteome</keyword>
<evidence type="ECO:0000313" key="4">
    <source>
        <dbReference type="EMBL" id="PRY20740.1"/>
    </source>
</evidence>
<gene>
    <name evidence="4" type="ORF">CLV78_112114</name>
</gene>
<feature type="compositionally biased region" description="Acidic residues" evidence="2">
    <location>
        <begin position="41"/>
        <end position="73"/>
    </location>
</feature>
<evidence type="ECO:0000256" key="1">
    <source>
        <dbReference type="SAM" id="Coils"/>
    </source>
</evidence>
<dbReference type="EMBL" id="PVTD01000012">
    <property type="protein sequence ID" value="PRY20740.1"/>
    <property type="molecule type" value="Genomic_DNA"/>
</dbReference>
<feature type="region of interest" description="Disordered" evidence="2">
    <location>
        <begin position="1"/>
        <end position="156"/>
    </location>
</feature>
<protein>
    <recommendedName>
        <fullName evidence="6">Inner membrane protein</fullName>
    </recommendedName>
</protein>
<keyword evidence="1" id="KW-0175">Coiled coil</keyword>
<reference evidence="4 5" key="1">
    <citation type="submission" date="2018-03" db="EMBL/GenBank/DDBJ databases">
        <title>Genomic Encyclopedia of Archaeal and Bacterial Type Strains, Phase II (KMG-II): from individual species to whole genera.</title>
        <authorList>
            <person name="Goeker M."/>
        </authorList>
    </citation>
    <scope>NUCLEOTIDE SEQUENCE [LARGE SCALE GENOMIC DNA]</scope>
    <source>
        <strain evidence="4 5">DSM 29328</strain>
    </source>
</reference>
<accession>A0A2T0RI16</accession>
<feature type="coiled-coil region" evidence="1">
    <location>
        <begin position="335"/>
        <end position="362"/>
    </location>
</feature>
<proteinExistence type="predicted"/>
<keyword evidence="3" id="KW-1133">Transmembrane helix</keyword>
<keyword evidence="3" id="KW-0472">Membrane</keyword>
<sequence length="518" mass="53054">MAETKKSDTASDDTKRSEEDVVAEPQTSEDETVSHGATDAQIEEADGVEDAEILDDVPSEDETGERVDGDEDSTVAPDLGTTEPDTPPTAPDEVIAGAEDLSALDDSSVYEEDVADLETLDGVPGNADDTPETVSEPAAEETSPEPQPVPAPVAPPKETVVVEKRSGFGSGFLGGLVAALGVAFAVPYIIPENMLPWGQDGELSEQVASQTETIATLQTDLQALRGQLAEAASSSNLAALQSETGAALDELRASLEATASLDSRLTAVEGFAGRLDALEKRPIADAPDPASVAAVEAYGREFAALKAAVEAQMSDVEALVAETKAAAEAAVTKAAEDSTAAQEKAEAEAAAAAEKAERAARAQALVDIQAALESGAGFTDSLPRLDGIDVPAALTANAADGVPTLPELLAAFPPAARDALDASLRANSGSGVEDRTKTFLRTQLGIRSLAPKEGDDPDAILSRAEAAVAEGRLRDAVAELSALPEDGQTHMADWIALATTRADAVAAADELAASLAAN</sequence>
<feature type="compositionally biased region" description="Pro residues" evidence="2">
    <location>
        <begin position="145"/>
        <end position="155"/>
    </location>
</feature>
<keyword evidence="3" id="KW-0812">Transmembrane</keyword>
<dbReference type="Proteomes" id="UP000239480">
    <property type="component" value="Unassembled WGS sequence"/>
</dbReference>
<dbReference type="RefSeq" id="WP_106207597.1">
    <property type="nucleotide sequence ID" value="NZ_PVTD01000012.1"/>
</dbReference>
<name>A0A2T0RI16_9RHOB</name>
<evidence type="ECO:0000256" key="2">
    <source>
        <dbReference type="SAM" id="MobiDB-lite"/>
    </source>
</evidence>
<dbReference type="AlphaFoldDB" id="A0A2T0RI16"/>
<comment type="caution">
    <text evidence="4">The sequence shown here is derived from an EMBL/GenBank/DDBJ whole genome shotgun (WGS) entry which is preliminary data.</text>
</comment>
<organism evidence="4 5">
    <name type="scientific">Aliiruegeria haliotis</name>
    <dbReference type="NCBI Taxonomy" id="1280846"/>
    <lineage>
        <taxon>Bacteria</taxon>
        <taxon>Pseudomonadati</taxon>
        <taxon>Pseudomonadota</taxon>
        <taxon>Alphaproteobacteria</taxon>
        <taxon>Rhodobacterales</taxon>
        <taxon>Roseobacteraceae</taxon>
        <taxon>Aliiruegeria</taxon>
    </lineage>
</organism>
<feature type="compositionally biased region" description="Basic and acidic residues" evidence="2">
    <location>
        <begin position="1"/>
        <end position="19"/>
    </location>
</feature>
<feature type="compositionally biased region" description="Acidic residues" evidence="2">
    <location>
        <begin position="108"/>
        <end position="119"/>
    </location>
</feature>